<feature type="transmembrane region" description="Helical" evidence="8">
    <location>
        <begin position="345"/>
        <end position="367"/>
    </location>
</feature>
<feature type="transmembrane region" description="Helical" evidence="8">
    <location>
        <begin position="373"/>
        <end position="395"/>
    </location>
</feature>
<dbReference type="Gene3D" id="1.20.1250.20">
    <property type="entry name" value="MFS general substrate transporter like domains"/>
    <property type="match status" value="1"/>
</dbReference>
<dbReference type="Proteomes" id="UP000280726">
    <property type="component" value="Unassembled WGS sequence"/>
</dbReference>
<evidence type="ECO:0000259" key="9">
    <source>
        <dbReference type="PROSITE" id="PS50850"/>
    </source>
</evidence>
<feature type="transmembrane region" description="Helical" evidence="8">
    <location>
        <begin position="223"/>
        <end position="247"/>
    </location>
</feature>
<keyword evidence="11" id="KW-1185">Reference proteome</keyword>
<dbReference type="InterPro" id="IPR036259">
    <property type="entry name" value="MFS_trans_sf"/>
</dbReference>
<dbReference type="PROSITE" id="PS50850">
    <property type="entry name" value="MFS"/>
    <property type="match status" value="1"/>
</dbReference>
<evidence type="ECO:0000256" key="2">
    <source>
        <dbReference type="ARBA" id="ARBA00022448"/>
    </source>
</evidence>
<keyword evidence="4 8" id="KW-0812">Transmembrane</keyword>
<feature type="transmembrane region" description="Helical" evidence="8">
    <location>
        <begin position="90"/>
        <end position="116"/>
    </location>
</feature>
<dbReference type="SUPFAM" id="SSF103473">
    <property type="entry name" value="MFS general substrate transporter"/>
    <property type="match status" value="1"/>
</dbReference>
<reference evidence="10 11" key="1">
    <citation type="submission" date="2018-11" db="EMBL/GenBank/DDBJ databases">
        <title>Sequencing the genomes of 1000 actinobacteria strains.</title>
        <authorList>
            <person name="Klenk H.-P."/>
        </authorList>
    </citation>
    <scope>NUCLEOTIDE SEQUENCE [LARGE SCALE GENOMIC DNA]</scope>
    <source>
        <strain evidence="10 11">DSM 14418</strain>
    </source>
</reference>
<keyword evidence="6 8" id="KW-0472">Membrane</keyword>
<keyword evidence="5 8" id="KW-1133">Transmembrane helix</keyword>
<sequence length="466" mass="49487">MTRTFYSLRYFNYRLWFGGALVANVGTWMQRVAQSWLVLTVLTANDGFAVGVVTGLQFLPVLIFSPYAGVLADRLPLRRLLMTTQALQGVLAGALGALVLAGAAELWHVYVFAFLLGTVTSFDGPARQTFVSEMVPADSLPNAVGLNSTSFNVARLIGPAVAGFLIAAVGTGWVFVINAVTFAATILALGLMRVGELHELPHSPRGKGRVRDGLAYVRGRSDIMVILFVVGIVGSLGLNFQLTSAVMATEVFGRGAEEYGVLGSVLAIGSLTGALIAARRKRPRVRLVIIAAFGFGVASGLQALAPTFELYAAASALVGLSSLTMMTSANATVQMSTEPAMRGRVMSLYMMVFMGTTPIGSPLVGWIADTWGARWSVGVGAIASLVVAVIAALWARKTWEVEVHYSRTEHPHFSMVGPGERHVLEVERDAAVRAAAAQDRAAERQGRAEVRDALGASDAQQRSSSA</sequence>
<evidence type="ECO:0000256" key="1">
    <source>
        <dbReference type="ARBA" id="ARBA00004651"/>
    </source>
</evidence>
<feature type="transmembrane region" description="Helical" evidence="8">
    <location>
        <begin position="259"/>
        <end position="278"/>
    </location>
</feature>
<dbReference type="PANTHER" id="PTHR23513:SF11">
    <property type="entry name" value="STAPHYLOFERRIN A TRANSPORTER"/>
    <property type="match status" value="1"/>
</dbReference>
<name>A0A3N4Z104_9MICO</name>
<protein>
    <submittedName>
        <fullName evidence="10">Putative MFS family arabinose efflux permease</fullName>
    </submittedName>
</protein>
<feature type="region of interest" description="Disordered" evidence="7">
    <location>
        <begin position="435"/>
        <end position="466"/>
    </location>
</feature>
<comment type="subcellular location">
    <subcellularLocation>
        <location evidence="1">Cell membrane</location>
        <topology evidence="1">Multi-pass membrane protein</topology>
    </subcellularLocation>
</comment>
<evidence type="ECO:0000313" key="10">
    <source>
        <dbReference type="EMBL" id="RPF26277.1"/>
    </source>
</evidence>
<dbReference type="GO" id="GO:0005886">
    <property type="term" value="C:plasma membrane"/>
    <property type="evidence" value="ECO:0007669"/>
    <property type="project" value="UniProtKB-SubCell"/>
</dbReference>
<evidence type="ECO:0000256" key="3">
    <source>
        <dbReference type="ARBA" id="ARBA00022475"/>
    </source>
</evidence>
<dbReference type="PANTHER" id="PTHR23513">
    <property type="entry name" value="INTEGRAL MEMBRANE EFFLUX PROTEIN-RELATED"/>
    <property type="match status" value="1"/>
</dbReference>
<organism evidence="10 11">
    <name type="scientific">Georgenia muralis</name>
    <dbReference type="NCBI Taxonomy" id="154117"/>
    <lineage>
        <taxon>Bacteria</taxon>
        <taxon>Bacillati</taxon>
        <taxon>Actinomycetota</taxon>
        <taxon>Actinomycetes</taxon>
        <taxon>Micrococcales</taxon>
        <taxon>Bogoriellaceae</taxon>
        <taxon>Georgenia</taxon>
    </lineage>
</organism>
<dbReference type="OrthoDB" id="9775268at2"/>
<dbReference type="InterPro" id="IPR020846">
    <property type="entry name" value="MFS_dom"/>
</dbReference>
<evidence type="ECO:0000256" key="7">
    <source>
        <dbReference type="SAM" id="MobiDB-lite"/>
    </source>
</evidence>
<comment type="caution">
    <text evidence="10">The sequence shown here is derived from an EMBL/GenBank/DDBJ whole genome shotgun (WGS) entry which is preliminary data.</text>
</comment>
<keyword evidence="2" id="KW-0813">Transport</keyword>
<evidence type="ECO:0000313" key="11">
    <source>
        <dbReference type="Proteomes" id="UP000280726"/>
    </source>
</evidence>
<dbReference type="InterPro" id="IPR010290">
    <property type="entry name" value="TM_effector"/>
</dbReference>
<dbReference type="GO" id="GO:0022857">
    <property type="term" value="F:transmembrane transporter activity"/>
    <property type="evidence" value="ECO:0007669"/>
    <property type="project" value="InterPro"/>
</dbReference>
<keyword evidence="3" id="KW-1003">Cell membrane</keyword>
<dbReference type="Gene3D" id="1.20.1720.10">
    <property type="entry name" value="Multidrug resistance protein D"/>
    <property type="match status" value="1"/>
</dbReference>
<feature type="transmembrane region" description="Helical" evidence="8">
    <location>
        <begin position="311"/>
        <end position="333"/>
    </location>
</feature>
<gene>
    <name evidence="10" type="ORF">EDD32_0711</name>
</gene>
<feature type="transmembrane region" description="Helical" evidence="8">
    <location>
        <begin position="49"/>
        <end position="70"/>
    </location>
</feature>
<dbReference type="EMBL" id="RKRA01000001">
    <property type="protein sequence ID" value="RPF26277.1"/>
    <property type="molecule type" value="Genomic_DNA"/>
</dbReference>
<evidence type="ECO:0000256" key="4">
    <source>
        <dbReference type="ARBA" id="ARBA00022692"/>
    </source>
</evidence>
<evidence type="ECO:0000256" key="8">
    <source>
        <dbReference type="SAM" id="Phobius"/>
    </source>
</evidence>
<dbReference type="Pfam" id="PF05977">
    <property type="entry name" value="MFS_3"/>
    <property type="match status" value="1"/>
</dbReference>
<feature type="compositionally biased region" description="Basic and acidic residues" evidence="7">
    <location>
        <begin position="440"/>
        <end position="452"/>
    </location>
</feature>
<evidence type="ECO:0000256" key="6">
    <source>
        <dbReference type="ARBA" id="ARBA00023136"/>
    </source>
</evidence>
<dbReference type="CDD" id="cd06173">
    <property type="entry name" value="MFS_MefA_like"/>
    <property type="match status" value="1"/>
</dbReference>
<feature type="transmembrane region" description="Helical" evidence="8">
    <location>
        <begin position="156"/>
        <end position="189"/>
    </location>
</feature>
<feature type="domain" description="Major facilitator superfamily (MFS) profile" evidence="9">
    <location>
        <begin position="1"/>
        <end position="399"/>
    </location>
</feature>
<dbReference type="RefSeq" id="WP_123914659.1">
    <property type="nucleotide sequence ID" value="NZ_RKRA01000001.1"/>
</dbReference>
<evidence type="ECO:0000256" key="5">
    <source>
        <dbReference type="ARBA" id="ARBA00022989"/>
    </source>
</evidence>
<accession>A0A3N4Z104</accession>
<feature type="transmembrane region" description="Helical" evidence="8">
    <location>
        <begin position="12"/>
        <end position="29"/>
    </location>
</feature>
<proteinExistence type="predicted"/>
<feature type="transmembrane region" description="Helical" evidence="8">
    <location>
        <begin position="285"/>
        <end position="305"/>
    </location>
</feature>
<dbReference type="AlphaFoldDB" id="A0A3N4Z104"/>